<feature type="transmembrane region" description="Helical" evidence="9">
    <location>
        <begin position="70"/>
        <end position="95"/>
    </location>
</feature>
<evidence type="ECO:0000256" key="4">
    <source>
        <dbReference type="ARBA" id="ARBA00022692"/>
    </source>
</evidence>
<name>A0A6N7IRJ5_9FIRM</name>
<feature type="transmembrane region" description="Helical" evidence="9">
    <location>
        <begin position="153"/>
        <end position="174"/>
    </location>
</feature>
<keyword evidence="7" id="KW-0560">Oxidoreductase</keyword>
<evidence type="ECO:0000313" key="12">
    <source>
        <dbReference type="Proteomes" id="UP000441717"/>
    </source>
</evidence>
<dbReference type="InterPro" id="IPR036197">
    <property type="entry name" value="NarG-like_sf"/>
</dbReference>
<dbReference type="SUPFAM" id="SSF103501">
    <property type="entry name" value="Respiratory nitrate reductase 1 gamma chain"/>
    <property type="match status" value="1"/>
</dbReference>
<evidence type="ECO:0000256" key="3">
    <source>
        <dbReference type="ARBA" id="ARBA00022475"/>
    </source>
</evidence>
<feature type="domain" description="NarG-like" evidence="10">
    <location>
        <begin position="70"/>
        <end position="224"/>
    </location>
</feature>
<feature type="transmembrane region" description="Helical" evidence="9">
    <location>
        <begin position="199"/>
        <end position="219"/>
    </location>
</feature>
<accession>A0A6N7IRJ5</accession>
<dbReference type="EMBL" id="WHYR01000026">
    <property type="protein sequence ID" value="MQL52670.1"/>
    <property type="molecule type" value="Genomic_DNA"/>
</dbReference>
<evidence type="ECO:0000259" key="10">
    <source>
        <dbReference type="Pfam" id="PF02665"/>
    </source>
</evidence>
<dbReference type="Gene3D" id="1.20.950.20">
    <property type="entry name" value="Transmembrane di-heme cytochromes, Chain C"/>
    <property type="match status" value="1"/>
</dbReference>
<reference evidence="11 12" key="1">
    <citation type="submission" date="2019-10" db="EMBL/GenBank/DDBJ databases">
        <title>Comparative genomics of sulfur disproportionating microorganisms.</title>
        <authorList>
            <person name="Ward L.M."/>
            <person name="Bertran E."/>
            <person name="Johnston D."/>
        </authorList>
    </citation>
    <scope>NUCLEOTIDE SEQUENCE [LARGE SCALE GENOMIC DNA]</scope>
    <source>
        <strain evidence="11 12">DSM 14055</strain>
    </source>
</reference>
<dbReference type="InterPro" id="IPR051936">
    <property type="entry name" value="Heme-iron_electron_transfer"/>
</dbReference>
<dbReference type="GO" id="GO:0019645">
    <property type="term" value="P:anaerobic electron transport chain"/>
    <property type="evidence" value="ECO:0007669"/>
    <property type="project" value="TreeGrafter"/>
</dbReference>
<evidence type="ECO:0000256" key="8">
    <source>
        <dbReference type="ARBA" id="ARBA00023136"/>
    </source>
</evidence>
<comment type="caution">
    <text evidence="11">The sequence shown here is derived from an EMBL/GenBank/DDBJ whole genome shotgun (WGS) entry which is preliminary data.</text>
</comment>
<dbReference type="InterPro" id="IPR023234">
    <property type="entry name" value="NarG-like_domain"/>
</dbReference>
<dbReference type="AlphaFoldDB" id="A0A6N7IRJ5"/>
<feature type="transmembrane region" description="Helical" evidence="9">
    <location>
        <begin position="115"/>
        <end position="133"/>
    </location>
</feature>
<keyword evidence="2" id="KW-0813">Transport</keyword>
<evidence type="ECO:0000256" key="7">
    <source>
        <dbReference type="ARBA" id="ARBA00023002"/>
    </source>
</evidence>
<keyword evidence="4 9" id="KW-0812">Transmembrane</keyword>
<comment type="subcellular location">
    <subcellularLocation>
        <location evidence="1">Cell membrane</location>
        <topology evidence="1">Multi-pass membrane protein</topology>
    </subcellularLocation>
</comment>
<proteinExistence type="predicted"/>
<evidence type="ECO:0000256" key="2">
    <source>
        <dbReference type="ARBA" id="ARBA00022448"/>
    </source>
</evidence>
<dbReference type="Proteomes" id="UP000441717">
    <property type="component" value="Unassembled WGS sequence"/>
</dbReference>
<evidence type="ECO:0000256" key="6">
    <source>
        <dbReference type="ARBA" id="ARBA00022989"/>
    </source>
</evidence>
<sequence length="266" mass="30200">MAYFIAQILPYITVTVFILGVLYRLWRWAASRIVHNITLSPFPQSNAEVAAIYAREIILFRNIFKFDLPLWIGAWPMHVALFFVLGGHAMGIYFLGRQFVYIGMSEALSEHMSELLGTFFGLILLAGLLYLLYRRAAIDKMRRISNTSDYLHLFLLIAIVSVGNFMRLFPAYGIEYEPVKEYLTTLLMFRPAAIPDNPLFLTHLLLVQVLLMVFPFSKLMHLFGMFGMRWIENRVYKEPAPGLPNVDVAAARARGTGLPAGASDVA</sequence>
<keyword evidence="3" id="KW-1003">Cell membrane</keyword>
<evidence type="ECO:0000256" key="1">
    <source>
        <dbReference type="ARBA" id="ARBA00004651"/>
    </source>
</evidence>
<feature type="transmembrane region" description="Helical" evidence="9">
    <location>
        <begin position="6"/>
        <end position="26"/>
    </location>
</feature>
<dbReference type="PANTHER" id="PTHR30598">
    <property type="entry name" value="NITRATE REDUCTASE PRIVATE CHAPERONE, REDOX ENZYME MATURATION PROTEIN REMP FAMILY"/>
    <property type="match status" value="1"/>
</dbReference>
<keyword evidence="12" id="KW-1185">Reference proteome</keyword>
<gene>
    <name evidence="11" type="ORF">GFC01_10435</name>
</gene>
<keyword evidence="8 9" id="KW-0472">Membrane</keyword>
<keyword evidence="6 9" id="KW-1133">Transmembrane helix</keyword>
<evidence type="ECO:0000256" key="5">
    <source>
        <dbReference type="ARBA" id="ARBA00022982"/>
    </source>
</evidence>
<organism evidence="11 12">
    <name type="scientific">Desulfofundulus thermobenzoicus</name>
    <dbReference type="NCBI Taxonomy" id="29376"/>
    <lineage>
        <taxon>Bacteria</taxon>
        <taxon>Bacillati</taxon>
        <taxon>Bacillota</taxon>
        <taxon>Clostridia</taxon>
        <taxon>Eubacteriales</taxon>
        <taxon>Peptococcaceae</taxon>
        <taxon>Desulfofundulus</taxon>
    </lineage>
</organism>
<dbReference type="GO" id="GO:0005886">
    <property type="term" value="C:plasma membrane"/>
    <property type="evidence" value="ECO:0007669"/>
    <property type="project" value="UniProtKB-SubCell"/>
</dbReference>
<evidence type="ECO:0000256" key="9">
    <source>
        <dbReference type="SAM" id="Phobius"/>
    </source>
</evidence>
<dbReference type="GO" id="GO:0009055">
    <property type="term" value="F:electron transfer activity"/>
    <property type="evidence" value="ECO:0007669"/>
    <property type="project" value="TreeGrafter"/>
</dbReference>
<dbReference type="Pfam" id="PF02665">
    <property type="entry name" value="Nitrate_red_gam"/>
    <property type="match status" value="1"/>
</dbReference>
<keyword evidence="5" id="KW-0249">Electron transport</keyword>
<dbReference type="RefSeq" id="WP_341473903.1">
    <property type="nucleotide sequence ID" value="NZ_WHYR01000026.1"/>
</dbReference>
<dbReference type="GO" id="GO:0008940">
    <property type="term" value="F:nitrate reductase activity"/>
    <property type="evidence" value="ECO:0007669"/>
    <property type="project" value="TreeGrafter"/>
</dbReference>
<dbReference type="PANTHER" id="PTHR30598:SF3">
    <property type="entry name" value="RESPIRATORY NITRATE REDUCTASE 1 GAMMA CHAIN"/>
    <property type="match status" value="1"/>
</dbReference>
<evidence type="ECO:0000313" key="11">
    <source>
        <dbReference type="EMBL" id="MQL52670.1"/>
    </source>
</evidence>
<protein>
    <submittedName>
        <fullName evidence="11">Nitrate reductase</fullName>
    </submittedName>
</protein>
<dbReference type="GO" id="GO:0020037">
    <property type="term" value="F:heme binding"/>
    <property type="evidence" value="ECO:0007669"/>
    <property type="project" value="TreeGrafter"/>
</dbReference>